<evidence type="ECO:0000256" key="4">
    <source>
        <dbReference type="ARBA" id="ARBA00022448"/>
    </source>
</evidence>
<evidence type="ECO:0000256" key="7">
    <source>
        <dbReference type="ARBA" id="ARBA00023004"/>
    </source>
</evidence>
<evidence type="ECO:0000256" key="3">
    <source>
        <dbReference type="ARBA" id="ARBA00020378"/>
    </source>
</evidence>
<dbReference type="InterPro" id="IPR007859">
    <property type="entry name" value="ETF-QO/FixX_C"/>
</dbReference>
<evidence type="ECO:0000256" key="5">
    <source>
        <dbReference type="ARBA" id="ARBA00022723"/>
    </source>
</evidence>
<dbReference type="Proteomes" id="UP000178724">
    <property type="component" value="Unassembled WGS sequence"/>
</dbReference>
<evidence type="ECO:0000256" key="9">
    <source>
        <dbReference type="ARBA" id="ARBA00023231"/>
    </source>
</evidence>
<dbReference type="GO" id="GO:0005506">
    <property type="term" value="F:iron ion binding"/>
    <property type="evidence" value="ECO:0007669"/>
    <property type="project" value="InterPro"/>
</dbReference>
<evidence type="ECO:0000256" key="2">
    <source>
        <dbReference type="ARBA" id="ARBA00009192"/>
    </source>
</evidence>
<comment type="caution">
    <text evidence="11">The sequence shown here is derived from an EMBL/GenBank/DDBJ whole genome shotgun (WGS) entry which is preliminary data.</text>
</comment>
<keyword evidence="8" id="KW-0411">Iron-sulfur</keyword>
<keyword evidence="9" id="KW-0535">Nitrogen fixation</keyword>
<name>A0A1F4Q3N7_UNCSA</name>
<proteinExistence type="predicted"/>
<protein>
    <recommendedName>
        <fullName evidence="3">Ferredoxin-like protein</fullName>
    </recommendedName>
</protein>
<dbReference type="SUPFAM" id="SSF54862">
    <property type="entry name" value="4Fe-4S ferredoxins"/>
    <property type="match status" value="1"/>
</dbReference>
<accession>A0A1F4Q3N7</accession>
<dbReference type="GO" id="GO:0051536">
    <property type="term" value="F:iron-sulfur cluster binding"/>
    <property type="evidence" value="ECO:0007669"/>
    <property type="project" value="UniProtKB-KW"/>
</dbReference>
<dbReference type="AlphaFoldDB" id="A0A1F4Q3N7"/>
<dbReference type="Gene3D" id="3.30.70.20">
    <property type="match status" value="1"/>
</dbReference>
<comment type="similarity">
    <text evidence="2">To ferredoxins from P.putida and C.tartarivorum, ferredoxin I from A.vinelandii, ferredoxin II from D.desulfuricans.</text>
</comment>
<dbReference type="PROSITE" id="PS51379">
    <property type="entry name" value="4FE4S_FER_2"/>
    <property type="match status" value="1"/>
</dbReference>
<gene>
    <name evidence="11" type="ORF">A2625_00660</name>
</gene>
<dbReference type="InterPro" id="IPR012206">
    <property type="entry name" value="Fd_FixX"/>
</dbReference>
<evidence type="ECO:0000313" key="11">
    <source>
        <dbReference type="EMBL" id="OGB90446.1"/>
    </source>
</evidence>
<evidence type="ECO:0000256" key="6">
    <source>
        <dbReference type="ARBA" id="ARBA00022982"/>
    </source>
</evidence>
<feature type="domain" description="4Fe-4S ferredoxin-type" evidence="10">
    <location>
        <begin position="18"/>
        <end position="50"/>
    </location>
</feature>
<keyword evidence="6" id="KW-0249">Electron transport</keyword>
<keyword evidence="5" id="KW-0479">Metal-binding</keyword>
<organism evidence="11 12">
    <name type="scientific">candidate division WOR-1 bacterium RIFCSPHIGHO2_01_FULL_53_15</name>
    <dbReference type="NCBI Taxonomy" id="1802564"/>
    <lineage>
        <taxon>Bacteria</taxon>
        <taxon>Bacillati</taxon>
        <taxon>Saganbacteria</taxon>
    </lineage>
</organism>
<dbReference type="PANTHER" id="PTHR43082:SF3">
    <property type="entry name" value="FERREDOXIN-LIKE PROTEIN YDIT"/>
    <property type="match status" value="1"/>
</dbReference>
<evidence type="ECO:0000313" key="12">
    <source>
        <dbReference type="Proteomes" id="UP000178724"/>
    </source>
</evidence>
<dbReference type="Pfam" id="PF05187">
    <property type="entry name" value="Fer4_ETF_QO"/>
    <property type="match status" value="1"/>
</dbReference>
<comment type="function">
    <text evidence="1">Could be a 3Fe-4S cluster-containing protein.</text>
</comment>
<dbReference type="EMBL" id="METM01000008">
    <property type="protein sequence ID" value="OGB90446.1"/>
    <property type="molecule type" value="Genomic_DNA"/>
</dbReference>
<sequence length="89" mass="10239">MKLEDKLFLDRYVVDNIPHLKIKDPSVCTMCVKKQCLYTCPAQVYKEEEGKIVVSYEGCVECGTCRIICSENLEWKYPRGGFGISYKFG</sequence>
<evidence type="ECO:0000259" key="10">
    <source>
        <dbReference type="PROSITE" id="PS51379"/>
    </source>
</evidence>
<dbReference type="PIRSF" id="PIRSF036548">
    <property type="entry name" value="Fdx_FixX"/>
    <property type="match status" value="1"/>
</dbReference>
<keyword evidence="4" id="KW-0813">Transport</keyword>
<reference evidence="11 12" key="1">
    <citation type="journal article" date="2016" name="Nat. Commun.">
        <title>Thousands of microbial genomes shed light on interconnected biogeochemical processes in an aquifer system.</title>
        <authorList>
            <person name="Anantharaman K."/>
            <person name="Brown C.T."/>
            <person name="Hug L.A."/>
            <person name="Sharon I."/>
            <person name="Castelle C.J."/>
            <person name="Probst A.J."/>
            <person name="Thomas B.C."/>
            <person name="Singh A."/>
            <person name="Wilkins M.J."/>
            <person name="Karaoz U."/>
            <person name="Brodie E.L."/>
            <person name="Williams K.H."/>
            <person name="Hubbard S.S."/>
            <person name="Banfield J.F."/>
        </authorList>
    </citation>
    <scope>NUCLEOTIDE SEQUENCE [LARGE SCALE GENOMIC DNA]</scope>
</reference>
<evidence type="ECO:0000256" key="8">
    <source>
        <dbReference type="ARBA" id="ARBA00023014"/>
    </source>
</evidence>
<evidence type="ECO:0000256" key="1">
    <source>
        <dbReference type="ARBA" id="ARBA00003208"/>
    </source>
</evidence>
<keyword evidence="7" id="KW-0408">Iron</keyword>
<dbReference type="PANTHER" id="PTHR43082">
    <property type="entry name" value="FERREDOXIN-LIKE"/>
    <property type="match status" value="1"/>
</dbReference>
<dbReference type="InterPro" id="IPR017896">
    <property type="entry name" value="4Fe4S_Fe-S-bd"/>
</dbReference>